<dbReference type="InterPro" id="IPR000843">
    <property type="entry name" value="HTH_LacI"/>
</dbReference>
<dbReference type="GO" id="GO:0003677">
    <property type="term" value="F:DNA binding"/>
    <property type="evidence" value="ECO:0007669"/>
    <property type="project" value="UniProtKB-KW"/>
</dbReference>
<dbReference type="InterPro" id="IPR028082">
    <property type="entry name" value="Peripla_BP_I"/>
</dbReference>
<dbReference type="InterPro" id="IPR046335">
    <property type="entry name" value="LacI/GalR-like_sensor"/>
</dbReference>
<evidence type="ECO:0000256" key="1">
    <source>
        <dbReference type="ARBA" id="ARBA00022491"/>
    </source>
</evidence>
<proteinExistence type="predicted"/>
<evidence type="ECO:0000256" key="3">
    <source>
        <dbReference type="ARBA" id="ARBA00023125"/>
    </source>
</evidence>
<dbReference type="PANTHER" id="PTHR30146">
    <property type="entry name" value="LACI-RELATED TRANSCRIPTIONAL REPRESSOR"/>
    <property type="match status" value="1"/>
</dbReference>
<dbReference type="RefSeq" id="WP_167052634.1">
    <property type="nucleotide sequence ID" value="NZ_JAAOZR010000004.1"/>
</dbReference>
<dbReference type="InterPro" id="IPR010982">
    <property type="entry name" value="Lambda_DNA-bd_dom_sf"/>
</dbReference>
<dbReference type="CDD" id="cd01392">
    <property type="entry name" value="HTH_LacI"/>
    <property type="match status" value="1"/>
</dbReference>
<feature type="domain" description="HTH lacI-type" evidence="5">
    <location>
        <begin position="2"/>
        <end position="56"/>
    </location>
</feature>
<evidence type="ECO:0000313" key="6">
    <source>
        <dbReference type="EMBL" id="MBP1967264.1"/>
    </source>
</evidence>
<dbReference type="Gene3D" id="1.10.260.40">
    <property type="entry name" value="lambda repressor-like DNA-binding domains"/>
    <property type="match status" value="1"/>
</dbReference>
<name>A0ABS4I8J9_9BACL</name>
<dbReference type="Pfam" id="PF00356">
    <property type="entry name" value="LacI"/>
    <property type="match status" value="1"/>
</dbReference>
<keyword evidence="1" id="KW-0678">Repressor</keyword>
<keyword evidence="7" id="KW-1185">Reference proteome</keyword>
<dbReference type="SMART" id="SM00354">
    <property type="entry name" value="HTH_LACI"/>
    <property type="match status" value="1"/>
</dbReference>
<gene>
    <name evidence="6" type="ORF">J2Z65_006529</name>
</gene>
<dbReference type="EMBL" id="JAGGKV010000031">
    <property type="protein sequence ID" value="MBP1967264.1"/>
    <property type="molecule type" value="Genomic_DNA"/>
</dbReference>
<evidence type="ECO:0000259" key="5">
    <source>
        <dbReference type="PROSITE" id="PS50932"/>
    </source>
</evidence>
<dbReference type="SUPFAM" id="SSF47413">
    <property type="entry name" value="lambda repressor-like DNA-binding domains"/>
    <property type="match status" value="1"/>
</dbReference>
<evidence type="ECO:0000256" key="4">
    <source>
        <dbReference type="ARBA" id="ARBA00023163"/>
    </source>
</evidence>
<dbReference type="Proteomes" id="UP001519344">
    <property type="component" value="Unassembled WGS sequence"/>
</dbReference>
<dbReference type="CDD" id="cd06267">
    <property type="entry name" value="PBP1_LacI_sugar_binding-like"/>
    <property type="match status" value="1"/>
</dbReference>
<keyword evidence="2" id="KW-0805">Transcription regulation</keyword>
<dbReference type="Pfam" id="PF13377">
    <property type="entry name" value="Peripla_BP_3"/>
    <property type="match status" value="1"/>
</dbReference>
<comment type="caution">
    <text evidence="6">The sequence shown here is derived from an EMBL/GenBank/DDBJ whole genome shotgun (WGS) entry which is preliminary data.</text>
</comment>
<evidence type="ECO:0000256" key="2">
    <source>
        <dbReference type="ARBA" id="ARBA00023015"/>
    </source>
</evidence>
<keyword evidence="3 6" id="KW-0238">DNA-binding</keyword>
<accession>A0ABS4I8J9</accession>
<dbReference type="Gene3D" id="3.40.50.2300">
    <property type="match status" value="2"/>
</dbReference>
<keyword evidence="4" id="KW-0804">Transcription</keyword>
<reference evidence="6 7" key="1">
    <citation type="submission" date="2021-03" db="EMBL/GenBank/DDBJ databases">
        <title>Genomic Encyclopedia of Type Strains, Phase IV (KMG-IV): sequencing the most valuable type-strain genomes for metagenomic binning, comparative biology and taxonomic classification.</title>
        <authorList>
            <person name="Goeker M."/>
        </authorList>
    </citation>
    <scope>NUCLEOTIDE SEQUENCE [LARGE SCALE GENOMIC DNA]</scope>
    <source>
        <strain evidence="6 7">DSM 24950</strain>
    </source>
</reference>
<dbReference type="PANTHER" id="PTHR30146:SF148">
    <property type="entry name" value="HTH-TYPE TRANSCRIPTIONAL REPRESSOR PURR-RELATED"/>
    <property type="match status" value="1"/>
</dbReference>
<organism evidence="6 7">
    <name type="scientific">Paenibacillus aceris</name>
    <dbReference type="NCBI Taxonomy" id="869555"/>
    <lineage>
        <taxon>Bacteria</taxon>
        <taxon>Bacillati</taxon>
        <taxon>Bacillota</taxon>
        <taxon>Bacilli</taxon>
        <taxon>Bacillales</taxon>
        <taxon>Paenibacillaceae</taxon>
        <taxon>Paenibacillus</taxon>
    </lineage>
</organism>
<sequence length="330" mass="36548">MVTRSDVARHVGVSDAVVSYVLNNKSFVKEETRMKVLQAIEELGYQPNHTARSLKTKKSFQLAVLTNYIGNPFEAGLLLHLEAAARNHGYMITYQSYCDGREDELKILLAGRVDGIVLLGQSLDAGTREFFLKRNVPMVSVMKQVQGDVVSVDMDWEAAYLQIIRELVRLGHRHIAFMSHSNLLDPLCCRLEGFMRAMQSDETFRSMDCTFLTGGGRYETAYQMVMELAEAPEFTAVLCANDLMAIGVNAACRSRGWNVPDRLSIIGSENILMVSETHPPIAALVYPRSEAAYAAIDILMQLIAGHSVNSKVLTADFVERPSLAGAAKHS</sequence>
<protein>
    <submittedName>
        <fullName evidence="6">DNA-binding LacI/PurR family transcriptional regulator</fullName>
    </submittedName>
</protein>
<evidence type="ECO:0000313" key="7">
    <source>
        <dbReference type="Proteomes" id="UP001519344"/>
    </source>
</evidence>
<dbReference type="PROSITE" id="PS50932">
    <property type="entry name" value="HTH_LACI_2"/>
    <property type="match status" value="1"/>
</dbReference>
<dbReference type="SUPFAM" id="SSF53822">
    <property type="entry name" value="Periplasmic binding protein-like I"/>
    <property type="match status" value="1"/>
</dbReference>